<dbReference type="RefSeq" id="WP_132771341.1">
    <property type="nucleotide sequence ID" value="NZ_JAOQNK010000001.1"/>
</dbReference>
<dbReference type="EMBL" id="JBDJNQ010000011">
    <property type="protein sequence ID" value="MEN5379690.1"/>
    <property type="molecule type" value="Genomic_DNA"/>
</dbReference>
<evidence type="ECO:0000313" key="2">
    <source>
        <dbReference type="Proteomes" id="UP001409291"/>
    </source>
</evidence>
<name>A0ABV0BYQ7_9SPHI</name>
<sequence>MQIEIAGKNYQIITTDSKEIRLEQHPGIARIFAPVDFEISTLEQFIKNNKNSRTVSEEVEYQEHPVRLFQQNYLLKLIKNTTSNKILVKNRTITLYCKGTTYQKQLHDWQKQFILQQLADEIGYWEEKLNVLVGKIKLRALPKSLYSLQAENNITFSTSVTCLSVSELHYLAFKAISSQISLDPKIRTTYFPDQQQLEHQLAYTLKTCQQSH</sequence>
<gene>
    <name evidence="1" type="ORF">ABE541_20660</name>
</gene>
<protein>
    <submittedName>
        <fullName evidence="1">DUF45 domain-containing protein</fullName>
    </submittedName>
</protein>
<keyword evidence="2" id="KW-1185">Reference proteome</keyword>
<accession>A0ABV0BYQ7</accession>
<proteinExistence type="predicted"/>
<dbReference type="Proteomes" id="UP001409291">
    <property type="component" value="Unassembled WGS sequence"/>
</dbReference>
<organism evidence="1 2">
    <name type="scientific">Sphingobacterium kitahiroshimense</name>
    <dbReference type="NCBI Taxonomy" id="470446"/>
    <lineage>
        <taxon>Bacteria</taxon>
        <taxon>Pseudomonadati</taxon>
        <taxon>Bacteroidota</taxon>
        <taxon>Sphingobacteriia</taxon>
        <taxon>Sphingobacteriales</taxon>
        <taxon>Sphingobacteriaceae</taxon>
        <taxon>Sphingobacterium</taxon>
    </lineage>
</organism>
<comment type="caution">
    <text evidence="1">The sequence shown here is derived from an EMBL/GenBank/DDBJ whole genome shotgun (WGS) entry which is preliminary data.</text>
</comment>
<evidence type="ECO:0000313" key="1">
    <source>
        <dbReference type="EMBL" id="MEN5379690.1"/>
    </source>
</evidence>
<reference evidence="1 2" key="1">
    <citation type="submission" date="2024-04" db="EMBL/GenBank/DDBJ databases">
        <title>WGS of bacteria from Torrens River.</title>
        <authorList>
            <person name="Wyrsch E.R."/>
            <person name="Drigo B."/>
        </authorList>
    </citation>
    <scope>NUCLEOTIDE SEQUENCE [LARGE SCALE GENOMIC DNA]</scope>
    <source>
        <strain evidence="1 2">TWI391</strain>
    </source>
</reference>